<protein>
    <submittedName>
        <fullName evidence="9">ABC transporter permease</fullName>
    </submittedName>
</protein>
<keyword evidence="2 7" id="KW-0813">Transport</keyword>
<dbReference type="EMBL" id="JBKBDE010000011">
    <property type="protein sequence ID" value="MFN6553964.1"/>
    <property type="molecule type" value="Genomic_DNA"/>
</dbReference>
<feature type="transmembrane region" description="Helical" evidence="7">
    <location>
        <begin position="126"/>
        <end position="146"/>
    </location>
</feature>
<comment type="caution">
    <text evidence="9">The sequence shown here is derived from an EMBL/GenBank/DDBJ whole genome shotgun (WGS) entry which is preliminary data.</text>
</comment>
<feature type="transmembrane region" description="Helical" evidence="7">
    <location>
        <begin position="152"/>
        <end position="169"/>
    </location>
</feature>
<dbReference type="PANTHER" id="PTHR43386">
    <property type="entry name" value="OLIGOPEPTIDE TRANSPORT SYSTEM PERMEASE PROTEIN APPC"/>
    <property type="match status" value="1"/>
</dbReference>
<keyword evidence="5 7" id="KW-1133">Transmembrane helix</keyword>
<evidence type="ECO:0000256" key="6">
    <source>
        <dbReference type="ARBA" id="ARBA00023136"/>
    </source>
</evidence>
<feature type="transmembrane region" description="Helical" evidence="7">
    <location>
        <begin position="91"/>
        <end position="114"/>
    </location>
</feature>
<dbReference type="CDD" id="cd06261">
    <property type="entry name" value="TM_PBP2"/>
    <property type="match status" value="1"/>
</dbReference>
<accession>A0ABW9M122</accession>
<proteinExistence type="inferred from homology"/>
<keyword evidence="3" id="KW-1003">Cell membrane</keyword>
<sequence>MTTTLTPPVPQQATHDRIRFSPSAVATALAVSVLVSVALWTIFPSWFTSHDPLIGEGAQRFLPPSLDHWFGTDRAGRDTFTRVVHGTRNTVYGAVIGTSIGLVVGTLLGVAAGVLRGAVDAVIMRLVDVLLALPGFLLALCIVAAFGPGTTHVAIGVGIAAVAPFARVARGEALRVVQLEYIDAARVSGASPAAVLFRHVLPNSAGPIVALIPTELGATILNIAGLGFLGYGAPPPTPEWGTLLSEGRDYLANAWWLTTLPGIVVLIAVLAVSRAGRLLQRRFRI</sequence>
<evidence type="ECO:0000256" key="7">
    <source>
        <dbReference type="RuleBase" id="RU363032"/>
    </source>
</evidence>
<evidence type="ECO:0000259" key="8">
    <source>
        <dbReference type="PROSITE" id="PS50928"/>
    </source>
</evidence>
<comment type="similarity">
    <text evidence="7">Belongs to the binding-protein-dependent transport system permease family.</text>
</comment>
<dbReference type="InterPro" id="IPR000515">
    <property type="entry name" value="MetI-like"/>
</dbReference>
<dbReference type="Pfam" id="PF00528">
    <property type="entry name" value="BPD_transp_1"/>
    <property type="match status" value="1"/>
</dbReference>
<reference evidence="9 10" key="1">
    <citation type="submission" date="2024-12" db="EMBL/GenBank/DDBJ databases">
        <title>The coexistence of Mycolicibacterium septicum and Mycolicibacterium nivoides in clinical samples.</title>
        <authorList>
            <person name="Wang C."/>
            <person name="Feng Y."/>
            <person name="Zong Z."/>
        </authorList>
    </citation>
    <scope>NUCLEOTIDE SEQUENCE [LARGE SCALE GENOMIC DNA]</scope>
    <source>
        <strain evidence="9 10">120310</strain>
    </source>
</reference>
<keyword evidence="4 7" id="KW-0812">Transmembrane</keyword>
<keyword evidence="6 7" id="KW-0472">Membrane</keyword>
<dbReference type="PANTHER" id="PTHR43386:SF25">
    <property type="entry name" value="PEPTIDE ABC TRANSPORTER PERMEASE PROTEIN"/>
    <property type="match status" value="1"/>
</dbReference>
<dbReference type="Gene3D" id="1.10.3720.10">
    <property type="entry name" value="MetI-like"/>
    <property type="match status" value="1"/>
</dbReference>
<feature type="transmembrane region" description="Helical" evidence="7">
    <location>
        <begin position="24"/>
        <end position="43"/>
    </location>
</feature>
<comment type="subcellular location">
    <subcellularLocation>
        <location evidence="1 7">Cell membrane</location>
        <topology evidence="1 7">Multi-pass membrane protein</topology>
    </subcellularLocation>
</comment>
<gene>
    <name evidence="9" type="ORF">ACK4CP_26465</name>
</gene>
<evidence type="ECO:0000256" key="1">
    <source>
        <dbReference type="ARBA" id="ARBA00004651"/>
    </source>
</evidence>
<evidence type="ECO:0000256" key="5">
    <source>
        <dbReference type="ARBA" id="ARBA00022989"/>
    </source>
</evidence>
<dbReference type="InterPro" id="IPR035906">
    <property type="entry name" value="MetI-like_sf"/>
</dbReference>
<dbReference type="SUPFAM" id="SSF161098">
    <property type="entry name" value="MetI-like"/>
    <property type="match status" value="1"/>
</dbReference>
<evidence type="ECO:0000256" key="2">
    <source>
        <dbReference type="ARBA" id="ARBA00022448"/>
    </source>
</evidence>
<evidence type="ECO:0000256" key="4">
    <source>
        <dbReference type="ARBA" id="ARBA00022692"/>
    </source>
</evidence>
<dbReference type="Proteomes" id="UP001635817">
    <property type="component" value="Unassembled WGS sequence"/>
</dbReference>
<keyword evidence="10" id="KW-1185">Reference proteome</keyword>
<feature type="domain" description="ABC transmembrane type-1" evidence="8">
    <location>
        <begin position="87"/>
        <end position="276"/>
    </location>
</feature>
<evidence type="ECO:0000256" key="3">
    <source>
        <dbReference type="ARBA" id="ARBA00022475"/>
    </source>
</evidence>
<evidence type="ECO:0000313" key="10">
    <source>
        <dbReference type="Proteomes" id="UP001635817"/>
    </source>
</evidence>
<dbReference type="RefSeq" id="WP_409552160.1">
    <property type="nucleotide sequence ID" value="NZ_JBKBDE010000011.1"/>
</dbReference>
<name>A0ABW9M122_9MYCO</name>
<evidence type="ECO:0000313" key="9">
    <source>
        <dbReference type="EMBL" id="MFN6553964.1"/>
    </source>
</evidence>
<feature type="transmembrane region" description="Helical" evidence="7">
    <location>
        <begin position="208"/>
        <end position="233"/>
    </location>
</feature>
<dbReference type="PROSITE" id="PS50928">
    <property type="entry name" value="ABC_TM1"/>
    <property type="match status" value="1"/>
</dbReference>
<feature type="transmembrane region" description="Helical" evidence="7">
    <location>
        <begin position="253"/>
        <end position="272"/>
    </location>
</feature>
<dbReference type="InterPro" id="IPR050366">
    <property type="entry name" value="BP-dependent_transpt_permease"/>
</dbReference>
<organism evidence="9 10">
    <name type="scientific">Mycolicibacterium septicum</name>
    <dbReference type="NCBI Taxonomy" id="98668"/>
    <lineage>
        <taxon>Bacteria</taxon>
        <taxon>Bacillati</taxon>
        <taxon>Actinomycetota</taxon>
        <taxon>Actinomycetes</taxon>
        <taxon>Mycobacteriales</taxon>
        <taxon>Mycobacteriaceae</taxon>
        <taxon>Mycolicibacterium</taxon>
    </lineage>
</organism>